<comment type="caution">
    <text evidence="5">The sequence shown here is derived from an EMBL/GenBank/DDBJ whole genome shotgun (WGS) entry which is preliminary data.</text>
</comment>
<dbReference type="InterPro" id="IPR050251">
    <property type="entry name" value="HpcH-HpaI_aldolase"/>
</dbReference>
<dbReference type="Pfam" id="PF03328">
    <property type="entry name" value="HpcH_HpaI"/>
    <property type="match status" value="1"/>
</dbReference>
<evidence type="ECO:0000256" key="1">
    <source>
        <dbReference type="ARBA" id="ARBA00005568"/>
    </source>
</evidence>
<evidence type="ECO:0000256" key="3">
    <source>
        <dbReference type="ARBA" id="ARBA00023239"/>
    </source>
</evidence>
<dbReference type="Gene3D" id="3.20.20.60">
    <property type="entry name" value="Phosphoenolpyruvate-binding domains"/>
    <property type="match status" value="1"/>
</dbReference>
<keyword evidence="6" id="KW-1185">Reference proteome</keyword>
<dbReference type="InterPro" id="IPR040442">
    <property type="entry name" value="Pyrv_kinase-like_dom_sf"/>
</dbReference>
<organism evidence="5 6">
    <name type="scientific">Acrocarpospora phusangensis</name>
    <dbReference type="NCBI Taxonomy" id="1070424"/>
    <lineage>
        <taxon>Bacteria</taxon>
        <taxon>Bacillati</taxon>
        <taxon>Actinomycetota</taxon>
        <taxon>Actinomycetes</taxon>
        <taxon>Streptosporangiales</taxon>
        <taxon>Streptosporangiaceae</taxon>
        <taxon>Acrocarpospora</taxon>
    </lineage>
</organism>
<dbReference type="InterPro" id="IPR005000">
    <property type="entry name" value="Aldolase/citrate-lyase_domain"/>
</dbReference>
<dbReference type="GO" id="GO:0046872">
    <property type="term" value="F:metal ion binding"/>
    <property type="evidence" value="ECO:0007669"/>
    <property type="project" value="UniProtKB-KW"/>
</dbReference>
<proteinExistence type="inferred from homology"/>
<comment type="similarity">
    <text evidence="1">Belongs to the HpcH/HpaI aldolase family.</text>
</comment>
<accession>A0A919UJK3</accession>
<protein>
    <submittedName>
        <fullName evidence="5">Aldolase</fullName>
    </submittedName>
</protein>
<dbReference type="PANTHER" id="PTHR30502:SF0">
    <property type="entry name" value="PHOSPHOENOLPYRUVATE CARBOXYLASE FAMILY PROTEIN"/>
    <property type="match status" value="1"/>
</dbReference>
<keyword evidence="2" id="KW-0479">Metal-binding</keyword>
<evidence type="ECO:0000313" key="6">
    <source>
        <dbReference type="Proteomes" id="UP000640052"/>
    </source>
</evidence>
<sequence length="257" mass="27115">MRMLERIRHADRCLAGTWIKIPALETVELLARAGFDFVVVDMEHSPMGLESAYRAAVVAQGLGLHVLVRVPDAGGSHLQRVLDIGADGILVPHVTSRDDAERAIGGMIFPPAGTRGLGTTSRAGAWGLDGTAEYLRRGDQETLRIPQLEDLGALEEAEKILDTPGLNAVFLGMGDLTLSTGLPADDPVLRGHVDRLLAGAKARGLPCGTAARDAAAAREAARQGFSFVMISNDASIFGQAAAELRRAAGPLPLTARD</sequence>
<dbReference type="RefSeq" id="WP_204040918.1">
    <property type="nucleotide sequence ID" value="NZ_BOOA01000016.1"/>
</dbReference>
<keyword evidence="3" id="KW-0456">Lyase</keyword>
<evidence type="ECO:0000313" key="5">
    <source>
        <dbReference type="EMBL" id="GIH24139.1"/>
    </source>
</evidence>
<dbReference type="GO" id="GO:0016832">
    <property type="term" value="F:aldehyde-lyase activity"/>
    <property type="evidence" value="ECO:0007669"/>
    <property type="project" value="TreeGrafter"/>
</dbReference>
<dbReference type="PANTHER" id="PTHR30502">
    <property type="entry name" value="2-KETO-3-DEOXY-L-RHAMNONATE ALDOLASE"/>
    <property type="match status" value="1"/>
</dbReference>
<feature type="domain" description="HpcH/HpaI aldolase/citrate lyase" evidence="4">
    <location>
        <begin position="25"/>
        <end position="235"/>
    </location>
</feature>
<dbReference type="AlphaFoldDB" id="A0A919UJK3"/>
<gene>
    <name evidence="5" type="ORF">Aph01nite_24490</name>
</gene>
<name>A0A919UJK3_9ACTN</name>
<dbReference type="Proteomes" id="UP000640052">
    <property type="component" value="Unassembled WGS sequence"/>
</dbReference>
<evidence type="ECO:0000256" key="2">
    <source>
        <dbReference type="ARBA" id="ARBA00022723"/>
    </source>
</evidence>
<reference evidence="5" key="1">
    <citation type="submission" date="2021-01" db="EMBL/GenBank/DDBJ databases">
        <title>Whole genome shotgun sequence of Acrocarpospora phusangensis NBRC 108782.</title>
        <authorList>
            <person name="Komaki H."/>
            <person name="Tamura T."/>
        </authorList>
    </citation>
    <scope>NUCLEOTIDE SEQUENCE</scope>
    <source>
        <strain evidence="5">NBRC 108782</strain>
    </source>
</reference>
<dbReference type="GO" id="GO:0005737">
    <property type="term" value="C:cytoplasm"/>
    <property type="evidence" value="ECO:0007669"/>
    <property type="project" value="TreeGrafter"/>
</dbReference>
<dbReference type="SUPFAM" id="SSF51621">
    <property type="entry name" value="Phosphoenolpyruvate/pyruvate domain"/>
    <property type="match status" value="1"/>
</dbReference>
<evidence type="ECO:0000259" key="4">
    <source>
        <dbReference type="Pfam" id="PF03328"/>
    </source>
</evidence>
<dbReference type="InterPro" id="IPR015813">
    <property type="entry name" value="Pyrv/PenolPyrv_kinase-like_dom"/>
</dbReference>
<dbReference type="EMBL" id="BOOA01000016">
    <property type="protein sequence ID" value="GIH24139.1"/>
    <property type="molecule type" value="Genomic_DNA"/>
</dbReference>